<evidence type="ECO:0000313" key="3">
    <source>
        <dbReference type="EMBL" id="MAG18443.1"/>
    </source>
</evidence>
<comment type="caution">
    <text evidence="3">The sequence shown here is derived from an EMBL/GenBank/DDBJ whole genome shotgun (WGS) entry which is preliminary data.</text>
</comment>
<dbReference type="SUPFAM" id="SSF53448">
    <property type="entry name" value="Nucleotide-diphospho-sugar transferases"/>
    <property type="match status" value="1"/>
</dbReference>
<evidence type="ECO:0000256" key="1">
    <source>
        <dbReference type="SAM" id="Phobius"/>
    </source>
</evidence>
<dbReference type="InterPro" id="IPR029044">
    <property type="entry name" value="Nucleotide-diphossugar_trans"/>
</dbReference>
<gene>
    <name evidence="3" type="ORF">CL944_03150</name>
</gene>
<evidence type="ECO:0000313" key="4">
    <source>
        <dbReference type="Proteomes" id="UP000226712"/>
    </source>
</evidence>
<evidence type="ECO:0000259" key="2">
    <source>
        <dbReference type="Pfam" id="PF00535"/>
    </source>
</evidence>
<name>A0A2D6LQG9_9ARCH</name>
<accession>A0A2D6LQG9</accession>
<keyword evidence="1" id="KW-0472">Membrane</keyword>
<proteinExistence type="predicted"/>
<dbReference type="InterPro" id="IPR050834">
    <property type="entry name" value="Glycosyltransf_2"/>
</dbReference>
<dbReference type="AlphaFoldDB" id="A0A2D6LQG9"/>
<dbReference type="InterPro" id="IPR001173">
    <property type="entry name" value="Glyco_trans_2-like"/>
</dbReference>
<dbReference type="Gene3D" id="3.90.550.10">
    <property type="entry name" value="Spore Coat Polysaccharide Biosynthesis Protein SpsA, Chain A"/>
    <property type="match status" value="1"/>
</dbReference>
<protein>
    <recommendedName>
        <fullName evidence="2">Glycosyltransferase 2-like domain-containing protein</fullName>
    </recommendedName>
</protein>
<organism evidence="3 4">
    <name type="scientific">Candidatus Iainarchaeum sp</name>
    <dbReference type="NCBI Taxonomy" id="3101447"/>
    <lineage>
        <taxon>Archaea</taxon>
        <taxon>Candidatus Iainarchaeota</taxon>
        <taxon>Candidatus Iainarchaeia</taxon>
        <taxon>Candidatus Iainarchaeales</taxon>
        <taxon>Candidatus Iainarchaeaceae</taxon>
        <taxon>Candidatus Iainarchaeum</taxon>
    </lineage>
</organism>
<keyword evidence="1" id="KW-0812">Transmembrane</keyword>
<dbReference type="CDD" id="cd00761">
    <property type="entry name" value="Glyco_tranf_GTA_type"/>
    <property type="match status" value="1"/>
</dbReference>
<feature type="transmembrane region" description="Helical" evidence="1">
    <location>
        <begin position="256"/>
        <end position="274"/>
    </location>
</feature>
<sequence length="290" mass="33276">MNASIVVATYNNKKTLEKTLNSLLKQNFNGKYEIIVVNDGSKDGTKEFLEKYKKGKQKLSVFHQKNSGVCKARNKGIQNSKYEIVINMDHDCIAKKDWLQKMVAGFNSEKTGVVSGYDYYGGTSTGFRKSILDKTGGYDEDYGYYREDTDLSFKIMDFGYEFKLIKPNYEHDHKEAKPTGFMGLVKHVLQRLYYHQNDVLLYKKHPTKECEEFLHIKYGFLIDPMQDFRVATGLWEKGKKMNLSSPRGITFMENKTPIHTLAIILGGMGYVLAVKTSRFIGSLRFGKLLI</sequence>
<dbReference type="PANTHER" id="PTHR43685">
    <property type="entry name" value="GLYCOSYLTRANSFERASE"/>
    <property type="match status" value="1"/>
</dbReference>
<dbReference type="PANTHER" id="PTHR43685:SF3">
    <property type="entry name" value="SLR2126 PROTEIN"/>
    <property type="match status" value="1"/>
</dbReference>
<keyword evidence="1" id="KW-1133">Transmembrane helix</keyword>
<dbReference type="Pfam" id="PF00535">
    <property type="entry name" value="Glycos_transf_2"/>
    <property type="match status" value="1"/>
</dbReference>
<reference evidence="4" key="1">
    <citation type="submission" date="2017-09" db="EMBL/GenBank/DDBJ databases">
        <title>The Reconstruction of 2,631 Draft Metagenome-Assembled Genomes from the Global Oceans.</title>
        <authorList>
            <person name="Tully B.J."/>
            <person name="Graham E.D."/>
            <person name="Heidelberg J.F."/>
        </authorList>
    </citation>
    <scope>NUCLEOTIDE SEQUENCE [LARGE SCALE GENOMIC DNA]</scope>
</reference>
<dbReference type="Proteomes" id="UP000226712">
    <property type="component" value="Unassembled WGS sequence"/>
</dbReference>
<feature type="domain" description="Glycosyltransferase 2-like" evidence="2">
    <location>
        <begin position="4"/>
        <end position="151"/>
    </location>
</feature>
<dbReference type="EMBL" id="NZBD01000018">
    <property type="protein sequence ID" value="MAG18443.1"/>
    <property type="molecule type" value="Genomic_DNA"/>
</dbReference>